<accession>A0A2W1BKM7</accession>
<evidence type="ECO:0000313" key="3">
    <source>
        <dbReference type="Proteomes" id="UP000249218"/>
    </source>
</evidence>
<keyword evidence="3" id="KW-1185">Reference proteome</keyword>
<reference evidence="2 3" key="1">
    <citation type="journal article" date="2017" name="BMC Biol.">
        <title>Genomic innovations, transcriptional plasticity and gene loss underlying the evolution and divergence of two highly polyphagous and invasive Helicoverpa pest species.</title>
        <authorList>
            <person name="Pearce S.L."/>
            <person name="Clarke D.F."/>
            <person name="East P.D."/>
            <person name="Elfekih S."/>
            <person name="Gordon K.H."/>
            <person name="Jermiin L.S."/>
            <person name="McGaughran A."/>
            <person name="Oakeshott J.G."/>
            <person name="Papanikolaou A."/>
            <person name="Perera O.P."/>
            <person name="Rane R.V."/>
            <person name="Richards S."/>
            <person name="Tay W.T."/>
            <person name="Walsh T.K."/>
            <person name="Anderson A."/>
            <person name="Anderson C.J."/>
            <person name="Asgari S."/>
            <person name="Board P.G."/>
            <person name="Bretschneider A."/>
            <person name="Campbell P.M."/>
            <person name="Chertemps T."/>
            <person name="Christeller J.T."/>
            <person name="Coppin C.W."/>
            <person name="Downes S.J."/>
            <person name="Duan G."/>
            <person name="Farnsworth C.A."/>
            <person name="Good R.T."/>
            <person name="Han L.B."/>
            <person name="Han Y.C."/>
            <person name="Hatje K."/>
            <person name="Horne I."/>
            <person name="Huang Y.P."/>
            <person name="Hughes D.S."/>
            <person name="Jacquin-Joly E."/>
            <person name="James W."/>
            <person name="Jhangiani S."/>
            <person name="Kollmar M."/>
            <person name="Kuwar S.S."/>
            <person name="Li S."/>
            <person name="Liu N.Y."/>
            <person name="Maibeche M.T."/>
            <person name="Miller J.R."/>
            <person name="Montagne N."/>
            <person name="Perry T."/>
            <person name="Qu J."/>
            <person name="Song S.V."/>
            <person name="Sutton G.G."/>
            <person name="Vogel H."/>
            <person name="Walenz B.P."/>
            <person name="Xu W."/>
            <person name="Zhang H.J."/>
            <person name="Zou Z."/>
            <person name="Batterham P."/>
            <person name="Edwards O.R."/>
            <person name="Feyereisen R."/>
            <person name="Gibbs R.A."/>
            <person name="Heckel D.G."/>
            <person name="McGrath A."/>
            <person name="Robin C."/>
            <person name="Scherer S.E."/>
            <person name="Worley K.C."/>
            <person name="Wu Y.D."/>
        </authorList>
    </citation>
    <scope>NUCLEOTIDE SEQUENCE [LARGE SCALE GENOMIC DNA]</scope>
    <source>
        <strain evidence="2">Harm_GR_Male_#8</strain>
        <tissue evidence="2">Whole organism</tissue>
    </source>
</reference>
<dbReference type="Proteomes" id="UP000249218">
    <property type="component" value="Unassembled WGS sequence"/>
</dbReference>
<name>A0A2W1BKM7_HELAM</name>
<protein>
    <submittedName>
        <fullName evidence="2">Uncharacterized protein</fullName>
    </submittedName>
</protein>
<feature type="compositionally biased region" description="Basic and acidic residues" evidence="1">
    <location>
        <begin position="746"/>
        <end position="768"/>
    </location>
</feature>
<feature type="region of interest" description="Disordered" evidence="1">
    <location>
        <begin position="776"/>
        <end position="795"/>
    </location>
</feature>
<feature type="region of interest" description="Disordered" evidence="1">
    <location>
        <begin position="739"/>
        <end position="768"/>
    </location>
</feature>
<evidence type="ECO:0000256" key="1">
    <source>
        <dbReference type="SAM" id="MobiDB-lite"/>
    </source>
</evidence>
<evidence type="ECO:0000313" key="2">
    <source>
        <dbReference type="EMBL" id="PZC74831.1"/>
    </source>
</evidence>
<feature type="region of interest" description="Disordered" evidence="1">
    <location>
        <begin position="904"/>
        <end position="927"/>
    </location>
</feature>
<gene>
    <name evidence="2" type="primary">HaOG207095</name>
    <name evidence="2" type="ORF">B5X24_HaOG207095</name>
</gene>
<sequence length="1477" mass="163561">MKELKSIYINKKMRNELIHFKENQNPESCHGNDNVSTIVNKIKLNKENKRKMNVHKPLPTVIYRMSSSRISKYNMQAGKHFSAPQFHKRRRSGLITNSYVAIPKRKKSSSSKNIVNLVLKIILRELLLAKKPLPEGKTPSEKALIQVVRAELGLPPEPKTASETANMRKAELAGIITPLEGKSPEEKEKVFKSLTAAGIPLPDGRTLSEKKLVEKVKADAAMPVGMPSEKNKKTRAKDLVTPLAGKSLELKETNSDRIYIDNVRAQFGLPPKPTTPELKGSYATLGLLEPLVEKMLQGLHSLGILIPEVRTAPEKSFICKIAKSAQKVSLTDKQRLELSSRPGTPLEEKALTQKEKIIKRLALQGTSLPEGKTSFEKKLIDMILVELGVHSELKAQALRDKYDKAPHAGSFQPLETKTSKEKKNKRLTDKGISIPKIEGKPAPSITTVKIKKAKAAGFLTHLTGKCLEQKENILKGLPKTGLPLPQGRTPSEKVLITKIRNELKRPDSGPEKQYCVKAGSLLMPLQVKTRVQKDKNLRGRSAAGKPLLIGKSPSDTALIQKIKDDTGYMTPPPSDMYLRMAEAADLITPVKQKSRSMKEEISKDMLTQIPKDNTPSEKDIIKILRAEYPKTTQKQKRARAANTWTTLQGKTPEQKRKILKTLIKSRLPLPEPTTESEKDLIDQIRKGTGLHTEPKTISTKKYKKAQAADILQRLYHDAGIPLPKGQKPSEESMIGKIQAEPAQKTISERSKTEKESALSSPHERKILAQKEKMRIAKDEGDTNGPKKTNSEKFKSAKAEGLLSPLARKILDEKEKVITELVKHDLYIPEVKTASDKKIASKVSKIRKELSLSPEPQNLLMKKSHKNATTCLSPPVKGDVLKSQACMGISLAEGKTPSEKALIAKAKAKTQRPKGTNSEKNKGAKTADLLSPFAGKIAEKKKNCNRGLAEHDLPLPEAKTPSGKKSSSKIRKELGLSPGSKSPPMKERLPKAAANGLSSPLESLSVAEKKRIVTARTDYGMILDERRIVSEKLSAKISPEKLKKAKAAGLLTPLEGKTLAHKERILRGLAEARLPLPDGKTYFEKSLINKVRTELGLPPLAKTPSEVALILKAKADGLFTPLTGKTSAQKEKILQGLAAAGMPLPLGKTPSEKKVLKKIRVVAGLPPFPTPSERLGMIRKKDKRLVVTSGKLGKDNGISDEEFKETIHIKTTCDRGCGCDKKKIRFKDSFVRIRGSTPNNSYTCPCPEKRIPGVKRRSYVDNVGARVTLESADIHSKHSKIEKYNESKMKPVQIKKEEKMRSNKYKMQNHKMYDINDDIGCTLNTTSSDESLNIVSAIGTPYIDSENDLHYYSPPYERWACESKRFVDPTCIFCDPLSKLCNEPVSKNYMVADNPYHGSPYSIFVVKSERSVSLTKSSSESMDTISVMSYASSSVSSNSEHYFDYQLSNELFSNSSFETSDCSANSLSYDVDGTLRSD</sequence>
<dbReference type="EMBL" id="KZ150024">
    <property type="protein sequence ID" value="PZC74831.1"/>
    <property type="molecule type" value="Genomic_DNA"/>
</dbReference>
<dbReference type="OrthoDB" id="7455220at2759"/>
<proteinExistence type="predicted"/>
<feature type="region of interest" description="Disordered" evidence="1">
    <location>
        <begin position="949"/>
        <end position="988"/>
    </location>
</feature>
<organism evidence="2 3">
    <name type="scientific">Helicoverpa armigera</name>
    <name type="common">Cotton bollworm</name>
    <name type="synonym">Heliothis armigera</name>
    <dbReference type="NCBI Taxonomy" id="29058"/>
    <lineage>
        <taxon>Eukaryota</taxon>
        <taxon>Metazoa</taxon>
        <taxon>Ecdysozoa</taxon>
        <taxon>Arthropoda</taxon>
        <taxon>Hexapoda</taxon>
        <taxon>Insecta</taxon>
        <taxon>Pterygota</taxon>
        <taxon>Neoptera</taxon>
        <taxon>Endopterygota</taxon>
        <taxon>Lepidoptera</taxon>
        <taxon>Glossata</taxon>
        <taxon>Ditrysia</taxon>
        <taxon>Noctuoidea</taxon>
        <taxon>Noctuidae</taxon>
        <taxon>Heliothinae</taxon>
        <taxon>Helicoverpa</taxon>
    </lineage>
</organism>